<dbReference type="InterPro" id="IPR004607">
    <property type="entry name" value="GART"/>
</dbReference>
<feature type="site" description="Raises pKa of active site His" evidence="6">
    <location>
        <position position="147"/>
    </location>
</feature>
<dbReference type="PANTHER" id="PTHR43369:SF2">
    <property type="entry name" value="PHOSPHORIBOSYLGLYCINAMIDE FORMYLTRANSFERASE"/>
    <property type="match status" value="1"/>
</dbReference>
<evidence type="ECO:0000256" key="5">
    <source>
        <dbReference type="ARBA" id="ARBA00047664"/>
    </source>
</evidence>
<dbReference type="GO" id="GO:0004644">
    <property type="term" value="F:phosphoribosylglycinamide formyltransferase activity"/>
    <property type="evidence" value="ECO:0007669"/>
    <property type="project" value="UniProtKB-UniRule"/>
</dbReference>
<dbReference type="EC" id="2.1.2.2" evidence="6"/>
<evidence type="ECO:0000313" key="9">
    <source>
        <dbReference type="Proteomes" id="UP000538147"/>
    </source>
</evidence>
<dbReference type="SUPFAM" id="SSF142906">
    <property type="entry name" value="YjbR-like"/>
    <property type="match status" value="1"/>
</dbReference>
<feature type="active site" description="Proton donor" evidence="6">
    <location>
        <position position="111"/>
    </location>
</feature>
<dbReference type="InterPro" id="IPR002376">
    <property type="entry name" value="Formyl_transf_N"/>
</dbReference>
<dbReference type="InterPro" id="IPR058532">
    <property type="entry name" value="YjbR/MT2646/Rv2570-like"/>
</dbReference>
<dbReference type="HAMAP" id="MF_01930">
    <property type="entry name" value="PurN"/>
    <property type="match status" value="1"/>
</dbReference>
<dbReference type="InterPro" id="IPR038056">
    <property type="entry name" value="YjbR-like_sf"/>
</dbReference>
<dbReference type="GO" id="GO:0006189">
    <property type="term" value="P:'de novo' IMP biosynthetic process"/>
    <property type="evidence" value="ECO:0007669"/>
    <property type="project" value="UniProtKB-UniRule"/>
</dbReference>
<organism evidence="8 9">
    <name type="scientific">Polymorphobacter multimanifer</name>
    <dbReference type="NCBI Taxonomy" id="1070431"/>
    <lineage>
        <taxon>Bacteria</taxon>
        <taxon>Pseudomonadati</taxon>
        <taxon>Pseudomonadota</taxon>
        <taxon>Alphaproteobacteria</taxon>
        <taxon>Sphingomonadales</taxon>
        <taxon>Sphingosinicellaceae</taxon>
        <taxon>Polymorphobacter</taxon>
    </lineage>
</organism>
<dbReference type="Gene3D" id="3.40.50.170">
    <property type="entry name" value="Formyl transferase, N-terminal domain"/>
    <property type="match status" value="1"/>
</dbReference>
<name>A0A841L9Z2_9SPHN</name>
<dbReference type="PROSITE" id="PS00373">
    <property type="entry name" value="GART"/>
    <property type="match status" value="1"/>
</dbReference>
<evidence type="ECO:0000256" key="4">
    <source>
        <dbReference type="ARBA" id="ARBA00038440"/>
    </source>
</evidence>
<dbReference type="InterPro" id="IPR036477">
    <property type="entry name" value="Formyl_transf_N_sf"/>
</dbReference>
<feature type="binding site" evidence="6">
    <location>
        <position position="67"/>
    </location>
    <ligand>
        <name>(6R)-10-formyltetrahydrofolate</name>
        <dbReference type="ChEBI" id="CHEBI:195366"/>
    </ligand>
</feature>
<dbReference type="NCBIfam" id="TIGR00639">
    <property type="entry name" value="PurN"/>
    <property type="match status" value="1"/>
</dbReference>
<evidence type="ECO:0000256" key="1">
    <source>
        <dbReference type="ARBA" id="ARBA00005054"/>
    </source>
</evidence>
<dbReference type="Pfam" id="PF00551">
    <property type="entry name" value="Formyl_trans_N"/>
    <property type="match status" value="1"/>
</dbReference>
<evidence type="ECO:0000259" key="7">
    <source>
        <dbReference type="Pfam" id="PF00551"/>
    </source>
</evidence>
<dbReference type="InterPro" id="IPR001555">
    <property type="entry name" value="GART_AS"/>
</dbReference>
<comment type="similarity">
    <text evidence="4 6">Belongs to the GART family.</text>
</comment>
<dbReference type="Gene3D" id="3.90.1150.30">
    <property type="match status" value="1"/>
</dbReference>
<evidence type="ECO:0000256" key="3">
    <source>
        <dbReference type="ARBA" id="ARBA00022755"/>
    </source>
</evidence>
<evidence type="ECO:0000313" key="8">
    <source>
        <dbReference type="EMBL" id="MBB6225972.1"/>
    </source>
</evidence>
<comment type="caution">
    <text evidence="8">The sequence shown here is derived from an EMBL/GenBank/DDBJ whole genome shotgun (WGS) entry which is preliminary data.</text>
</comment>
<keyword evidence="9" id="KW-1185">Reference proteome</keyword>
<evidence type="ECO:0000256" key="6">
    <source>
        <dbReference type="HAMAP-Rule" id="MF_01930"/>
    </source>
</evidence>
<comment type="catalytic activity">
    <reaction evidence="5 6">
        <text>N(1)-(5-phospho-beta-D-ribosyl)glycinamide + (6R)-10-formyltetrahydrofolate = N(2)-formyl-N(1)-(5-phospho-beta-D-ribosyl)glycinamide + (6S)-5,6,7,8-tetrahydrofolate + H(+)</text>
        <dbReference type="Rhea" id="RHEA:15053"/>
        <dbReference type="ChEBI" id="CHEBI:15378"/>
        <dbReference type="ChEBI" id="CHEBI:57453"/>
        <dbReference type="ChEBI" id="CHEBI:143788"/>
        <dbReference type="ChEBI" id="CHEBI:147286"/>
        <dbReference type="ChEBI" id="CHEBI:195366"/>
        <dbReference type="EC" id="2.1.2.2"/>
    </reaction>
</comment>
<dbReference type="Proteomes" id="UP000538147">
    <property type="component" value="Unassembled WGS sequence"/>
</dbReference>
<dbReference type="SUPFAM" id="SSF53328">
    <property type="entry name" value="Formyltransferase"/>
    <property type="match status" value="1"/>
</dbReference>
<comment type="function">
    <text evidence="6">Catalyzes the transfer of a formyl group from 10-formyltetrahydrofolate to 5-phospho-ribosyl-glycinamide (GAR), producing 5-phospho-ribosyl-N-formylglycinamide (FGAR) and tetrahydrofolate.</text>
</comment>
<feature type="binding site" evidence="6">
    <location>
        <position position="109"/>
    </location>
    <ligand>
        <name>(6R)-10-formyltetrahydrofolate</name>
        <dbReference type="ChEBI" id="CHEBI:195366"/>
    </ligand>
</feature>
<feature type="binding site" evidence="6">
    <location>
        <begin position="92"/>
        <end position="95"/>
    </location>
    <ligand>
        <name>(6R)-10-formyltetrahydrofolate</name>
        <dbReference type="ChEBI" id="CHEBI:195366"/>
    </ligand>
</feature>
<dbReference type="UniPathway" id="UPA00074">
    <property type="reaction ID" value="UER00126"/>
</dbReference>
<dbReference type="GO" id="GO:0005829">
    <property type="term" value="C:cytosol"/>
    <property type="evidence" value="ECO:0007669"/>
    <property type="project" value="TreeGrafter"/>
</dbReference>
<dbReference type="CDD" id="cd08645">
    <property type="entry name" value="FMT_core_GART"/>
    <property type="match status" value="1"/>
</dbReference>
<dbReference type="EMBL" id="JACIIV010000001">
    <property type="protein sequence ID" value="MBB6225972.1"/>
    <property type="molecule type" value="Genomic_DNA"/>
</dbReference>
<dbReference type="Pfam" id="PF04237">
    <property type="entry name" value="YjbR"/>
    <property type="match status" value="1"/>
</dbReference>
<protein>
    <recommendedName>
        <fullName evidence="6">Phosphoribosylglycinamide formyltransferase</fullName>
        <ecNumber evidence="6">2.1.2.2</ecNumber>
    </recommendedName>
    <alternativeName>
        <fullName evidence="6">5'-phosphoribosylglycinamide transformylase</fullName>
    </alternativeName>
    <alternativeName>
        <fullName evidence="6">GAR transformylase</fullName>
        <shortName evidence="6">GART</shortName>
    </alternativeName>
</protein>
<keyword evidence="3 6" id="KW-0658">Purine biosynthesis</keyword>
<accession>A0A841L9Z2</accession>
<feature type="binding site" evidence="6">
    <location>
        <begin position="14"/>
        <end position="16"/>
    </location>
    <ligand>
        <name>N(1)-(5-phospho-beta-D-ribosyl)glycinamide</name>
        <dbReference type="ChEBI" id="CHEBI:143788"/>
    </ligand>
</feature>
<evidence type="ECO:0000256" key="2">
    <source>
        <dbReference type="ARBA" id="ARBA00022679"/>
    </source>
</evidence>
<dbReference type="PANTHER" id="PTHR43369">
    <property type="entry name" value="PHOSPHORIBOSYLGLYCINAMIDE FORMYLTRANSFERASE"/>
    <property type="match status" value="1"/>
</dbReference>
<proteinExistence type="inferred from homology"/>
<comment type="pathway">
    <text evidence="1 6">Purine metabolism; IMP biosynthesis via de novo pathway; N(2)-formyl-N(1)-(5-phospho-D-ribosyl)glycinamide from N(1)-(5-phospho-D-ribosyl)glycinamide (10-formyl THF route): step 1/1.</text>
</comment>
<reference evidence="8 9" key="1">
    <citation type="submission" date="2020-08" db="EMBL/GenBank/DDBJ databases">
        <title>Genomic Encyclopedia of Type Strains, Phase IV (KMG-IV): sequencing the most valuable type-strain genomes for metagenomic binning, comparative biology and taxonomic classification.</title>
        <authorList>
            <person name="Goeker M."/>
        </authorList>
    </citation>
    <scope>NUCLEOTIDE SEQUENCE [LARGE SCALE GENOMIC DNA]</scope>
    <source>
        <strain evidence="8 9">DSM 102189</strain>
    </source>
</reference>
<sequence length="311" mass="33418">MAEARLGVLISGRGSNMAALLHASRLMADCPYEIVLVAANDPQAPGLAMAAAEGIATFGQSHQGLGRAAFDAIIEAELHRHGVTHVALAGYMRLLSPGFVERWAGRCFNIHPSLLPAHKGLHVHEAVLAAGETMSGCTVHLVTAELDGGPILGQARVAVLPGDTPESLAARILIAEHQLYPRVIANQFRSVSEPLPRLRALALALPEAAEKLSHGAPGFFVQGGKFFAYFSENHHGNGITALLVKASGVEEQAMLIEQDPELYFRPAYFGPAGWIGIRLDAATDWEMIGRWLERSWQASAPRRLLRLVTGQ</sequence>
<feature type="domain" description="Formyl transferase N-terminal" evidence="7">
    <location>
        <begin position="5"/>
        <end position="184"/>
    </location>
</feature>
<gene>
    <name evidence="6" type="primary">purN</name>
    <name evidence="8" type="ORF">FHS79_000123</name>
</gene>
<keyword evidence="2 6" id="KW-0808">Transferase</keyword>
<dbReference type="RefSeq" id="WP_184193759.1">
    <property type="nucleotide sequence ID" value="NZ_JACIIV010000001.1"/>
</dbReference>
<dbReference type="AlphaFoldDB" id="A0A841L9Z2"/>